<feature type="transmembrane region" description="Helical" evidence="1">
    <location>
        <begin position="12"/>
        <end position="34"/>
    </location>
</feature>
<dbReference type="Pfam" id="PF12966">
    <property type="entry name" value="AtpR"/>
    <property type="match status" value="1"/>
</dbReference>
<evidence type="ECO:0000256" key="1">
    <source>
        <dbReference type="SAM" id="Phobius"/>
    </source>
</evidence>
<feature type="transmembrane region" description="Helical" evidence="1">
    <location>
        <begin position="54"/>
        <end position="84"/>
    </location>
</feature>
<dbReference type="InterPro" id="IPR017581">
    <property type="entry name" value="AtpR-like"/>
</dbReference>
<dbReference type="EMBL" id="JACFYJ010000017">
    <property type="protein sequence ID" value="MEI5998066.1"/>
    <property type="molecule type" value="Genomic_DNA"/>
</dbReference>
<proteinExistence type="predicted"/>
<sequence length="97" mass="9923">MTSPVFAHLHSALALIVAGGAVGLLIGAVHFVSLRWNAALFIAGRPAGALLLQLLRIALSAAVFVVLAKAAMLALLAGAAGFMWARSIALHLGRVES</sequence>
<keyword evidence="1" id="KW-0812">Transmembrane</keyword>
<gene>
    <name evidence="2" type="ORF">H3V53_12915</name>
</gene>
<comment type="caution">
    <text evidence="2">The sequence shown here is derived from an EMBL/GenBank/DDBJ whole genome shotgun (WGS) entry which is preliminary data.</text>
</comment>
<keyword evidence="1" id="KW-1133">Transmembrane helix</keyword>
<name>A0ABU8IR99_9BURK</name>
<dbReference type="Proteomes" id="UP001386437">
    <property type="component" value="Unassembled WGS sequence"/>
</dbReference>
<keyword evidence="3" id="KW-1185">Reference proteome</keyword>
<reference evidence="2 3" key="1">
    <citation type="journal article" date="2022" name="Arch. Microbiol.">
        <title>Paraburkholderia bengalensis sp. nov. isolated from roots of Oryza sativa, IR64.</title>
        <authorList>
            <person name="Nag P."/>
            <person name="Mondal N."/>
            <person name="Sarkar J."/>
            <person name="Das S."/>
        </authorList>
    </citation>
    <scope>NUCLEOTIDE SEQUENCE [LARGE SCALE GENOMIC DNA]</scope>
    <source>
        <strain evidence="2 3">IR64_4_BI</strain>
    </source>
</reference>
<evidence type="ECO:0000313" key="3">
    <source>
        <dbReference type="Proteomes" id="UP001386437"/>
    </source>
</evidence>
<evidence type="ECO:0000313" key="2">
    <source>
        <dbReference type="EMBL" id="MEI5998066.1"/>
    </source>
</evidence>
<accession>A0ABU8IR99</accession>
<dbReference type="RefSeq" id="WP_336598265.1">
    <property type="nucleotide sequence ID" value="NZ_JACFYJ010000017.1"/>
</dbReference>
<keyword evidence="1" id="KW-0472">Membrane</keyword>
<organism evidence="2 3">
    <name type="scientific">Paraburkholderia bengalensis</name>
    <dbReference type="NCBI Taxonomy" id="2747562"/>
    <lineage>
        <taxon>Bacteria</taxon>
        <taxon>Pseudomonadati</taxon>
        <taxon>Pseudomonadota</taxon>
        <taxon>Betaproteobacteria</taxon>
        <taxon>Burkholderiales</taxon>
        <taxon>Burkholderiaceae</taxon>
        <taxon>Paraburkholderia</taxon>
    </lineage>
</organism>
<protein>
    <submittedName>
        <fullName evidence="2">ATP synthase subunit I</fullName>
    </submittedName>
</protein>